<evidence type="ECO:0000313" key="3">
    <source>
        <dbReference type="EMBL" id="HIX46321.1"/>
    </source>
</evidence>
<keyword evidence="2" id="KW-0472">Membrane</keyword>
<reference evidence="3" key="1">
    <citation type="journal article" date="2021" name="PeerJ">
        <title>Extensive microbial diversity within the chicken gut microbiome revealed by metagenomics and culture.</title>
        <authorList>
            <person name="Gilroy R."/>
            <person name="Ravi A."/>
            <person name="Getino M."/>
            <person name="Pursley I."/>
            <person name="Horton D.L."/>
            <person name="Alikhan N.F."/>
            <person name="Baker D."/>
            <person name="Gharbi K."/>
            <person name="Hall N."/>
            <person name="Watson M."/>
            <person name="Adriaenssens E.M."/>
            <person name="Foster-Nyarko E."/>
            <person name="Jarju S."/>
            <person name="Secka A."/>
            <person name="Antonio M."/>
            <person name="Oren A."/>
            <person name="Chaudhuri R.R."/>
            <person name="La Ragione R."/>
            <person name="Hildebrand F."/>
            <person name="Pallen M.J."/>
        </authorList>
    </citation>
    <scope>NUCLEOTIDE SEQUENCE</scope>
    <source>
        <strain evidence="3">26628</strain>
    </source>
</reference>
<dbReference type="Proteomes" id="UP000824249">
    <property type="component" value="Unassembled WGS sequence"/>
</dbReference>
<keyword evidence="2" id="KW-0812">Transmembrane</keyword>
<feature type="region of interest" description="Disordered" evidence="1">
    <location>
        <begin position="391"/>
        <end position="438"/>
    </location>
</feature>
<keyword evidence="2" id="KW-1133">Transmembrane helix</keyword>
<protein>
    <submittedName>
        <fullName evidence="3">Uncharacterized protein</fullName>
    </submittedName>
</protein>
<reference evidence="3" key="2">
    <citation type="submission" date="2021-04" db="EMBL/GenBank/DDBJ databases">
        <authorList>
            <person name="Gilroy R."/>
        </authorList>
    </citation>
    <scope>NUCLEOTIDE SEQUENCE</scope>
    <source>
        <strain evidence="3">26628</strain>
    </source>
</reference>
<dbReference type="AlphaFoldDB" id="A0A9D1VT03"/>
<feature type="compositionally biased region" description="Acidic residues" evidence="1">
    <location>
        <begin position="401"/>
        <end position="429"/>
    </location>
</feature>
<dbReference type="EMBL" id="DXFD01000020">
    <property type="protein sequence ID" value="HIX46321.1"/>
    <property type="molecule type" value="Genomic_DNA"/>
</dbReference>
<gene>
    <name evidence="3" type="ORF">H9737_01350</name>
</gene>
<organism evidence="3 4">
    <name type="scientific">Candidatus Borkfalkia faecigallinarum</name>
    <dbReference type="NCBI Taxonomy" id="2838509"/>
    <lineage>
        <taxon>Bacteria</taxon>
        <taxon>Bacillati</taxon>
        <taxon>Bacillota</taxon>
        <taxon>Clostridia</taxon>
        <taxon>Christensenellales</taxon>
        <taxon>Christensenellaceae</taxon>
        <taxon>Candidatus Borkfalkia</taxon>
    </lineage>
</organism>
<sequence length="438" mass="48424">MKELKKLLSDQAPSVLPDDRVRENIRRELGYAQAPEREAAYAHGGSAALGGKKTWIALGAALLAAALLLGILLPVFLRADPLPGGGKFLQIKDTDDFYAYGAASVGSILSSRDAGNAAAAAGDTAVLRRATALRSVAAPAAQTDSLLAAAARADRSLTEQQAQIADTVNGYMSLVEELLSDGAIEHETTAAEGEFAAYTYHTAVYHTDLLGNRIRSDLYYDMTMLGSHTDGDEKEEYYAIDGVLVPENGVAYPMTGRREAESEEDESESETQFTAYLNEERTAYIRMEQESEQEDDDAEIEQKYVYIYNDGTSRHWTERTVVEYEQEEGELELKMTIEQQDGRRDEIVFSNEDGRGDTLYAEADIDGTRVYFTVTIFDDNGNTGYRYDFGGGHTGDHDRFDDDDDYDDDDDGDDDDDDDDGDDDDDDDDDRPHRPRQG</sequence>
<evidence type="ECO:0000256" key="1">
    <source>
        <dbReference type="SAM" id="MobiDB-lite"/>
    </source>
</evidence>
<feature type="transmembrane region" description="Helical" evidence="2">
    <location>
        <begin position="55"/>
        <end position="77"/>
    </location>
</feature>
<proteinExistence type="predicted"/>
<comment type="caution">
    <text evidence="3">The sequence shown here is derived from an EMBL/GenBank/DDBJ whole genome shotgun (WGS) entry which is preliminary data.</text>
</comment>
<evidence type="ECO:0000313" key="4">
    <source>
        <dbReference type="Proteomes" id="UP000824249"/>
    </source>
</evidence>
<evidence type="ECO:0000256" key="2">
    <source>
        <dbReference type="SAM" id="Phobius"/>
    </source>
</evidence>
<accession>A0A9D1VT03</accession>
<name>A0A9D1VT03_9FIRM</name>